<proteinExistence type="predicted"/>
<accession>A0A183U0M6</accession>
<evidence type="ECO:0000313" key="2">
    <source>
        <dbReference type="WBParaSite" id="TCNE_0000204601-mRNA-1"/>
    </source>
</evidence>
<dbReference type="AlphaFoldDB" id="A0A183U0M6"/>
<dbReference type="WBParaSite" id="TCNE_0000204601-mRNA-1">
    <property type="protein sequence ID" value="TCNE_0000204601-mRNA-1"/>
    <property type="gene ID" value="TCNE_0000204601"/>
</dbReference>
<dbReference type="Proteomes" id="UP000050794">
    <property type="component" value="Unassembled WGS sequence"/>
</dbReference>
<evidence type="ECO:0000313" key="1">
    <source>
        <dbReference type="Proteomes" id="UP000050794"/>
    </source>
</evidence>
<sequence length="179" mass="20601">LQIKENEALKGYDVFEPYANCAYEKTTPFNHVSCALTIDGFAVRRMKPEPFSPDHCVDRIDLVRCHASKTVYELNKPLAERKVDECPGYSNGILNEWWMAYWNVVEKQQLTYNQHTIVWLAYGILNLFLERVVFNCRHFTAGTMECVKDVETTELGWPTKAALCISSLRTVVKLGQKCD</sequence>
<name>A0A183U0M6_TOXCA</name>
<reference evidence="2" key="1">
    <citation type="submission" date="2016-06" db="UniProtKB">
        <authorList>
            <consortium name="WormBaseParasite"/>
        </authorList>
    </citation>
    <scope>IDENTIFICATION</scope>
</reference>
<protein>
    <submittedName>
        <fullName evidence="2">G_PROTEIN_RECEP_F2_3 domain-containing protein</fullName>
    </submittedName>
</protein>
<organism evidence="1 2">
    <name type="scientific">Toxocara canis</name>
    <name type="common">Canine roundworm</name>
    <dbReference type="NCBI Taxonomy" id="6265"/>
    <lineage>
        <taxon>Eukaryota</taxon>
        <taxon>Metazoa</taxon>
        <taxon>Ecdysozoa</taxon>
        <taxon>Nematoda</taxon>
        <taxon>Chromadorea</taxon>
        <taxon>Rhabditida</taxon>
        <taxon>Spirurina</taxon>
        <taxon>Ascaridomorpha</taxon>
        <taxon>Ascaridoidea</taxon>
        <taxon>Toxocaridae</taxon>
        <taxon>Toxocara</taxon>
    </lineage>
</organism>
<keyword evidence="1" id="KW-1185">Reference proteome</keyword>